<dbReference type="SUPFAM" id="SSF109604">
    <property type="entry name" value="HD-domain/PDEase-like"/>
    <property type="match status" value="1"/>
</dbReference>
<gene>
    <name evidence="2" type="ORF">D7V94_20930</name>
</gene>
<evidence type="ECO:0000313" key="3">
    <source>
        <dbReference type="Proteomes" id="UP000280696"/>
    </source>
</evidence>
<proteinExistence type="predicted"/>
<dbReference type="CDD" id="cd00077">
    <property type="entry name" value="HDc"/>
    <property type="match status" value="1"/>
</dbReference>
<keyword evidence="3" id="KW-1185">Reference proteome</keyword>
<comment type="caution">
    <text evidence="2">The sequence shown here is derived from an EMBL/GenBank/DDBJ whole genome shotgun (WGS) entry which is preliminary data.</text>
</comment>
<keyword evidence="2" id="KW-0378">Hydrolase</keyword>
<name>A0A3A9A6T7_9FIRM</name>
<accession>A0A3A9A6T7</accession>
<feature type="domain" description="HD" evidence="1">
    <location>
        <begin position="58"/>
        <end position="161"/>
    </location>
</feature>
<dbReference type="InterPro" id="IPR003607">
    <property type="entry name" value="HD/PDEase_dom"/>
</dbReference>
<dbReference type="Gene3D" id="1.10.3210.10">
    <property type="entry name" value="Hypothetical protein af1432"/>
    <property type="match status" value="1"/>
</dbReference>
<organism evidence="2 3">
    <name type="scientific">Parablautia intestinalis</name>
    <dbReference type="NCBI Taxonomy" id="2320100"/>
    <lineage>
        <taxon>Bacteria</taxon>
        <taxon>Bacillati</taxon>
        <taxon>Bacillota</taxon>
        <taxon>Clostridia</taxon>
        <taxon>Lachnospirales</taxon>
        <taxon>Lachnospiraceae</taxon>
        <taxon>Parablautia</taxon>
    </lineage>
</organism>
<dbReference type="Pfam" id="PF01966">
    <property type="entry name" value="HD"/>
    <property type="match status" value="1"/>
</dbReference>
<evidence type="ECO:0000259" key="1">
    <source>
        <dbReference type="Pfam" id="PF01966"/>
    </source>
</evidence>
<dbReference type="GO" id="GO:0016787">
    <property type="term" value="F:hydrolase activity"/>
    <property type="evidence" value="ECO:0007669"/>
    <property type="project" value="UniProtKB-KW"/>
</dbReference>
<dbReference type="AlphaFoldDB" id="A0A3A9A6T7"/>
<evidence type="ECO:0000313" key="2">
    <source>
        <dbReference type="EMBL" id="RKI87450.1"/>
    </source>
</evidence>
<dbReference type="Proteomes" id="UP000280696">
    <property type="component" value="Unassembled WGS sequence"/>
</dbReference>
<reference evidence="2 3" key="1">
    <citation type="submission" date="2018-09" db="EMBL/GenBank/DDBJ databases">
        <title>Murine metabolic-syndrome-specific gut microbial biobank.</title>
        <authorList>
            <person name="Liu C."/>
        </authorList>
    </citation>
    <scope>NUCLEOTIDE SEQUENCE [LARGE SCALE GENOMIC DNA]</scope>
    <source>
        <strain evidence="2 3">0.1xD8-82</strain>
    </source>
</reference>
<dbReference type="EMBL" id="RAYQ01000040">
    <property type="protein sequence ID" value="RKI87450.1"/>
    <property type="molecule type" value="Genomic_DNA"/>
</dbReference>
<protein>
    <submittedName>
        <fullName evidence="2">Phosphohydrolase</fullName>
    </submittedName>
</protein>
<dbReference type="OrthoDB" id="360187at2"/>
<dbReference type="InterPro" id="IPR006674">
    <property type="entry name" value="HD_domain"/>
</dbReference>
<sequence>MRDESMKKEKKISKLRKRYNQRKELYRLLKEYAPDILESQNFRSTRNYIQHGTMPVHRHCIDVAQQSILISRFLGIPCSERDLIRGALLHDYFLYDWHDKTRENYQSLHGFYHPGIALKNASREYNLTLREKDIIKKHMWPLTVVPPRCREAWIVTTADKYCSLLETLRLHKGTGKSRVRVTG</sequence>